<accession>A0AAW1U0Z0</accession>
<name>A0AAW1U0Z0_9CUCU</name>
<sequence>MDTSKPIEKEFEIVSVLNHDMSTKSVGVSPMNSVELHEKNEDIVSNECFESILKDCRGNKKNLESGFQKSALDYTNGNLTSYENTYIAKSSSSSSESGIISPEEALAQAKITLLKSLGILSPDQSSTTRTYQDINADISVDGAINLSARGVINTKKTETFL</sequence>
<reference evidence="1 2" key="1">
    <citation type="submission" date="2023-03" db="EMBL/GenBank/DDBJ databases">
        <title>Genome insight into feeding habits of ladybird beetles.</title>
        <authorList>
            <person name="Li H.-S."/>
            <person name="Huang Y.-H."/>
            <person name="Pang H."/>
        </authorList>
    </citation>
    <scope>NUCLEOTIDE SEQUENCE [LARGE SCALE GENOMIC DNA]</scope>
    <source>
        <strain evidence="1">SYSU_2023b</strain>
        <tissue evidence="1">Whole body</tissue>
    </source>
</reference>
<comment type="caution">
    <text evidence="1">The sequence shown here is derived from an EMBL/GenBank/DDBJ whole genome shotgun (WGS) entry which is preliminary data.</text>
</comment>
<gene>
    <name evidence="1" type="ORF">WA026_018607</name>
</gene>
<organism evidence="1 2">
    <name type="scientific">Henosepilachna vigintioctopunctata</name>
    <dbReference type="NCBI Taxonomy" id="420089"/>
    <lineage>
        <taxon>Eukaryota</taxon>
        <taxon>Metazoa</taxon>
        <taxon>Ecdysozoa</taxon>
        <taxon>Arthropoda</taxon>
        <taxon>Hexapoda</taxon>
        <taxon>Insecta</taxon>
        <taxon>Pterygota</taxon>
        <taxon>Neoptera</taxon>
        <taxon>Endopterygota</taxon>
        <taxon>Coleoptera</taxon>
        <taxon>Polyphaga</taxon>
        <taxon>Cucujiformia</taxon>
        <taxon>Coccinelloidea</taxon>
        <taxon>Coccinellidae</taxon>
        <taxon>Epilachninae</taxon>
        <taxon>Epilachnini</taxon>
        <taxon>Henosepilachna</taxon>
    </lineage>
</organism>
<dbReference type="EMBL" id="JARQZJ010000042">
    <property type="protein sequence ID" value="KAK9877496.1"/>
    <property type="molecule type" value="Genomic_DNA"/>
</dbReference>
<keyword evidence="2" id="KW-1185">Reference proteome</keyword>
<protein>
    <submittedName>
        <fullName evidence="1">Uncharacterized protein</fullName>
    </submittedName>
</protein>
<evidence type="ECO:0000313" key="1">
    <source>
        <dbReference type="EMBL" id="KAK9877496.1"/>
    </source>
</evidence>
<proteinExistence type="predicted"/>
<dbReference type="Proteomes" id="UP001431783">
    <property type="component" value="Unassembled WGS sequence"/>
</dbReference>
<dbReference type="AlphaFoldDB" id="A0AAW1U0Z0"/>
<evidence type="ECO:0000313" key="2">
    <source>
        <dbReference type="Proteomes" id="UP001431783"/>
    </source>
</evidence>